<dbReference type="GO" id="GO:0015031">
    <property type="term" value="P:protein transport"/>
    <property type="evidence" value="ECO:0007669"/>
    <property type="project" value="UniProtKB-KW"/>
</dbReference>
<keyword evidence="3" id="KW-0653">Protein transport</keyword>
<keyword evidence="3" id="KW-0268">Exocytosis</keyword>
<dbReference type="Gene3D" id="1.20.1280.170">
    <property type="entry name" value="Exocyst complex component Exo70"/>
    <property type="match status" value="1"/>
</dbReference>
<dbReference type="Pfam" id="PF03081">
    <property type="entry name" value="Exo70_C"/>
    <property type="match status" value="1"/>
</dbReference>
<evidence type="ECO:0000259" key="4">
    <source>
        <dbReference type="Pfam" id="PF03081"/>
    </source>
</evidence>
<dbReference type="SUPFAM" id="SSF74788">
    <property type="entry name" value="Cullin repeat-like"/>
    <property type="match status" value="1"/>
</dbReference>
<protein>
    <recommendedName>
        <fullName evidence="3">Exocyst subunit Exo70 family protein</fullName>
    </recommendedName>
</protein>
<dbReference type="InterPro" id="IPR046364">
    <property type="entry name" value="Exo70_C"/>
</dbReference>
<accession>A0A2Z7AXB1</accession>
<dbReference type="InterPro" id="IPR016159">
    <property type="entry name" value="Cullin_repeat-like_dom_sf"/>
</dbReference>
<evidence type="ECO:0000313" key="5">
    <source>
        <dbReference type="EMBL" id="KZV23937.1"/>
    </source>
</evidence>
<dbReference type="GO" id="GO:0006887">
    <property type="term" value="P:exocytosis"/>
    <property type="evidence" value="ECO:0007669"/>
    <property type="project" value="UniProtKB-KW"/>
</dbReference>
<dbReference type="InterPro" id="IPR004140">
    <property type="entry name" value="Exo70"/>
</dbReference>
<evidence type="ECO:0000256" key="1">
    <source>
        <dbReference type="ARBA" id="ARBA00006756"/>
    </source>
</evidence>
<organism evidence="5 6">
    <name type="scientific">Dorcoceras hygrometricum</name>
    <dbReference type="NCBI Taxonomy" id="472368"/>
    <lineage>
        <taxon>Eukaryota</taxon>
        <taxon>Viridiplantae</taxon>
        <taxon>Streptophyta</taxon>
        <taxon>Embryophyta</taxon>
        <taxon>Tracheophyta</taxon>
        <taxon>Spermatophyta</taxon>
        <taxon>Magnoliopsida</taxon>
        <taxon>eudicotyledons</taxon>
        <taxon>Gunneridae</taxon>
        <taxon>Pentapetalae</taxon>
        <taxon>asterids</taxon>
        <taxon>lamiids</taxon>
        <taxon>Lamiales</taxon>
        <taxon>Gesneriaceae</taxon>
        <taxon>Didymocarpoideae</taxon>
        <taxon>Trichosporeae</taxon>
        <taxon>Loxocarpinae</taxon>
        <taxon>Dorcoceras</taxon>
    </lineage>
</organism>
<dbReference type="OrthoDB" id="1922221at2759"/>
<evidence type="ECO:0000313" key="6">
    <source>
        <dbReference type="Proteomes" id="UP000250235"/>
    </source>
</evidence>
<keyword evidence="2 3" id="KW-0813">Transport</keyword>
<dbReference type="GO" id="GO:0005546">
    <property type="term" value="F:phosphatidylinositol-4,5-bisphosphate binding"/>
    <property type="evidence" value="ECO:0007669"/>
    <property type="project" value="InterPro"/>
</dbReference>
<evidence type="ECO:0000256" key="3">
    <source>
        <dbReference type="RuleBase" id="RU365026"/>
    </source>
</evidence>
<keyword evidence="6" id="KW-1185">Reference proteome</keyword>
<dbReference type="Proteomes" id="UP000250235">
    <property type="component" value="Unassembled WGS sequence"/>
</dbReference>
<proteinExistence type="inferred from homology"/>
<dbReference type="AlphaFoldDB" id="A0A2Z7AXB1"/>
<dbReference type="Pfam" id="PF20669">
    <property type="entry name" value="Exo70_N"/>
    <property type="match status" value="1"/>
</dbReference>
<dbReference type="PANTHER" id="PTHR12542">
    <property type="entry name" value="EXOCYST COMPLEX PROTEIN EXO70"/>
    <property type="match status" value="1"/>
</dbReference>
<dbReference type="GO" id="GO:0000145">
    <property type="term" value="C:exocyst"/>
    <property type="evidence" value="ECO:0007669"/>
    <property type="project" value="InterPro"/>
</dbReference>
<sequence length="537" mass="60613">MFLEAVSSLQNMMHYYVKQSSSSEILVRARSLMLIAVRRLEKEFHTILLENRKVMDKESILGWSSPRVSPPASSSTPGFTEDDRVHGNFISASGVAMADLKNIADTMIDSGYGKECARIYKITRKSVIDETLYQLGVGNLNASQIQKMEWNILEPMIRNWLHAVSVAIKTLFHGERILCDYVFSSSEIIAESCFTEISKDAAVNLFNFPEFVVKSKKNLSPEKIFRALDLYEAVSKLWPEAESIFSYGSLSPVRSQAVAAQVKLGEAVRMLLDQFEAAIQKDSSKTASGCGVHPLTRYVMNFLVFIGDYSGAVTDIVADWPLNIPNPLPESYFSKPSDDPSSEAVTEWLAWLILVLLCKLDTKAALYNDVTLSYLFLANNLNYVVSKVRNSNLGDMLGPEWITNNGSKVKQYLSTYERMGWNKATSALPQAEIAPEEAIECFRRFNLIFEEECSKQKSWVIPDPELREEVRLSLKRKLIPAYQVMYHKYRRAPRMESIIRLAPEDLDNYLSCLFSPAPDTTNTSSYEPSLQSSPSHL</sequence>
<dbReference type="EMBL" id="KV013332">
    <property type="protein sequence ID" value="KZV23937.1"/>
    <property type="molecule type" value="Genomic_DNA"/>
</dbReference>
<feature type="domain" description="Exocyst complex subunit Exo70 C-terminal" evidence="4">
    <location>
        <begin position="158"/>
        <end position="511"/>
    </location>
</feature>
<name>A0A2Z7AXB1_9LAMI</name>
<comment type="function">
    <text evidence="3">Component of the exocyst complex.</text>
</comment>
<dbReference type="PANTHER" id="PTHR12542:SF17">
    <property type="entry name" value="EXOCYST SUBUNIT EXO70 FAMILY PROTEIN"/>
    <property type="match status" value="1"/>
</dbReference>
<gene>
    <name evidence="5" type="ORF">F511_23081</name>
</gene>
<evidence type="ECO:0000256" key="2">
    <source>
        <dbReference type="ARBA" id="ARBA00022448"/>
    </source>
</evidence>
<reference evidence="5 6" key="1">
    <citation type="journal article" date="2015" name="Proc. Natl. Acad. Sci. U.S.A.">
        <title>The resurrection genome of Boea hygrometrica: A blueprint for survival of dehydration.</title>
        <authorList>
            <person name="Xiao L."/>
            <person name="Yang G."/>
            <person name="Zhang L."/>
            <person name="Yang X."/>
            <person name="Zhao S."/>
            <person name="Ji Z."/>
            <person name="Zhou Q."/>
            <person name="Hu M."/>
            <person name="Wang Y."/>
            <person name="Chen M."/>
            <person name="Xu Y."/>
            <person name="Jin H."/>
            <person name="Xiao X."/>
            <person name="Hu G."/>
            <person name="Bao F."/>
            <person name="Hu Y."/>
            <person name="Wan P."/>
            <person name="Li L."/>
            <person name="Deng X."/>
            <person name="Kuang T."/>
            <person name="Xiang C."/>
            <person name="Zhu J.K."/>
            <person name="Oliver M.J."/>
            <person name="He Y."/>
        </authorList>
    </citation>
    <scope>NUCLEOTIDE SEQUENCE [LARGE SCALE GENOMIC DNA]</scope>
    <source>
        <strain evidence="6">cv. XS01</strain>
    </source>
</reference>
<comment type="similarity">
    <text evidence="1 3">Belongs to the EXO70 family.</text>
</comment>